<feature type="domain" description="Homeobox" evidence="8">
    <location>
        <begin position="67"/>
        <end position="127"/>
    </location>
</feature>
<dbReference type="GO" id="GO:0000981">
    <property type="term" value="F:DNA-binding transcription factor activity, RNA polymerase II-specific"/>
    <property type="evidence" value="ECO:0007669"/>
    <property type="project" value="InterPro"/>
</dbReference>
<dbReference type="PANTHER" id="PTHR45664:SF12">
    <property type="entry name" value="PANCREAS_DUODENUM HOMEOBOX PROTEIN 1"/>
    <property type="match status" value="1"/>
</dbReference>
<feature type="region of interest" description="Disordered" evidence="7">
    <location>
        <begin position="228"/>
        <end position="294"/>
    </location>
</feature>
<dbReference type="GO" id="GO:0005634">
    <property type="term" value="C:nucleus"/>
    <property type="evidence" value="ECO:0007669"/>
    <property type="project" value="UniProtKB-SubCell"/>
</dbReference>
<keyword evidence="2 5" id="KW-0238">DNA-binding</keyword>
<evidence type="ECO:0000259" key="8">
    <source>
        <dbReference type="PROSITE" id="PS50071"/>
    </source>
</evidence>
<keyword evidence="10" id="KW-1185">Reference proteome</keyword>
<dbReference type="InterPro" id="IPR001356">
    <property type="entry name" value="HD"/>
</dbReference>
<feature type="compositionally biased region" description="Polar residues" evidence="7">
    <location>
        <begin position="280"/>
        <end position="294"/>
    </location>
</feature>
<dbReference type="EMBL" id="BGZK01000370">
    <property type="protein sequence ID" value="GBP39767.1"/>
    <property type="molecule type" value="Genomic_DNA"/>
</dbReference>
<dbReference type="PRINTS" id="PR00024">
    <property type="entry name" value="HOMEOBOX"/>
</dbReference>
<feature type="region of interest" description="Disordered" evidence="7">
    <location>
        <begin position="122"/>
        <end position="159"/>
    </location>
</feature>
<organism evidence="9 10">
    <name type="scientific">Eumeta variegata</name>
    <name type="common">Bagworm moth</name>
    <name type="synonym">Eumeta japonica</name>
    <dbReference type="NCBI Taxonomy" id="151549"/>
    <lineage>
        <taxon>Eukaryota</taxon>
        <taxon>Metazoa</taxon>
        <taxon>Ecdysozoa</taxon>
        <taxon>Arthropoda</taxon>
        <taxon>Hexapoda</taxon>
        <taxon>Insecta</taxon>
        <taxon>Pterygota</taxon>
        <taxon>Neoptera</taxon>
        <taxon>Endopterygota</taxon>
        <taxon>Lepidoptera</taxon>
        <taxon>Glossata</taxon>
        <taxon>Ditrysia</taxon>
        <taxon>Tineoidea</taxon>
        <taxon>Psychidae</taxon>
        <taxon>Oiketicinae</taxon>
        <taxon>Eumeta</taxon>
    </lineage>
</organism>
<keyword evidence="3 5" id="KW-0371">Homeobox</keyword>
<evidence type="ECO:0000256" key="6">
    <source>
        <dbReference type="RuleBase" id="RU000682"/>
    </source>
</evidence>
<evidence type="ECO:0000256" key="3">
    <source>
        <dbReference type="ARBA" id="ARBA00023155"/>
    </source>
</evidence>
<accession>A0A4C1VN46</accession>
<dbReference type="PANTHER" id="PTHR45664">
    <property type="entry name" value="PROTEIN ZERKNUELLT 1-RELATED"/>
    <property type="match status" value="1"/>
</dbReference>
<gene>
    <name evidence="9" type="primary">zen</name>
    <name evidence="9" type="ORF">EVAR_23093_1</name>
</gene>
<keyword evidence="4 5" id="KW-0539">Nucleus</keyword>
<dbReference type="PROSITE" id="PS00027">
    <property type="entry name" value="HOMEOBOX_1"/>
    <property type="match status" value="1"/>
</dbReference>
<name>A0A4C1VN46_EUMVA</name>
<dbReference type="InterPro" id="IPR009057">
    <property type="entry name" value="Homeodomain-like_sf"/>
</dbReference>
<dbReference type="SMART" id="SM00389">
    <property type="entry name" value="HOX"/>
    <property type="match status" value="1"/>
</dbReference>
<evidence type="ECO:0000256" key="1">
    <source>
        <dbReference type="ARBA" id="ARBA00004123"/>
    </source>
</evidence>
<dbReference type="AlphaFoldDB" id="A0A4C1VN46"/>
<dbReference type="InterPro" id="IPR017970">
    <property type="entry name" value="Homeobox_CS"/>
</dbReference>
<sequence length="309" mass="34711">MYSATTTAASNLHALLSQQQSGQTHAHTTSSTSAVASNNLHWNRTMHQWNTVPLVGTPATTVAGVRRKPKRIRTAFTGSQAVELENEFQKSRYIDRTRRIELASRLSLKERVVKIWYQNRRMRDKKEKSEGRDSTYTESSSSLSNWDSSFSASSTDSDYRLPSPVVSMNDVACNYNYNIPYPTTNQYPDHPSIDINAPYINIEHSDQYYHVGQHNYDIPHQYYTGQYGGPPGASAQSAVQAPPLSPVQRPNEYGEDGLRLPRAVPRAGAPARPAPQRRPTSVTTRRGGAQSSSYDDSWLKSLYLDFYSE</sequence>
<evidence type="ECO:0000256" key="5">
    <source>
        <dbReference type="PROSITE-ProRule" id="PRU00108"/>
    </source>
</evidence>
<dbReference type="PROSITE" id="PS50071">
    <property type="entry name" value="HOMEOBOX_2"/>
    <property type="match status" value="1"/>
</dbReference>
<evidence type="ECO:0000256" key="7">
    <source>
        <dbReference type="SAM" id="MobiDB-lite"/>
    </source>
</evidence>
<feature type="DNA-binding region" description="Homeobox" evidence="5">
    <location>
        <begin position="69"/>
        <end position="128"/>
    </location>
</feature>
<dbReference type="InterPro" id="IPR020479">
    <property type="entry name" value="HD_metazoa"/>
</dbReference>
<dbReference type="GO" id="GO:0045944">
    <property type="term" value="P:positive regulation of transcription by RNA polymerase II"/>
    <property type="evidence" value="ECO:0007669"/>
    <property type="project" value="UniProtKB-ARBA"/>
</dbReference>
<dbReference type="GO" id="GO:0000978">
    <property type="term" value="F:RNA polymerase II cis-regulatory region sequence-specific DNA binding"/>
    <property type="evidence" value="ECO:0007669"/>
    <property type="project" value="TreeGrafter"/>
</dbReference>
<dbReference type="SUPFAM" id="SSF46689">
    <property type="entry name" value="Homeodomain-like"/>
    <property type="match status" value="1"/>
</dbReference>
<dbReference type="Gene3D" id="1.10.10.60">
    <property type="entry name" value="Homeodomain-like"/>
    <property type="match status" value="1"/>
</dbReference>
<reference evidence="9 10" key="1">
    <citation type="journal article" date="2019" name="Commun. Biol.">
        <title>The bagworm genome reveals a unique fibroin gene that provides high tensile strength.</title>
        <authorList>
            <person name="Kono N."/>
            <person name="Nakamura H."/>
            <person name="Ohtoshi R."/>
            <person name="Tomita M."/>
            <person name="Numata K."/>
            <person name="Arakawa K."/>
        </authorList>
    </citation>
    <scope>NUCLEOTIDE SEQUENCE [LARGE SCALE GENOMIC DNA]</scope>
</reference>
<feature type="compositionally biased region" description="Low complexity" evidence="7">
    <location>
        <begin position="260"/>
        <end position="271"/>
    </location>
</feature>
<comment type="subcellular location">
    <subcellularLocation>
        <location evidence="1 5 6">Nucleus</location>
    </subcellularLocation>
</comment>
<dbReference type="OrthoDB" id="6159439at2759"/>
<evidence type="ECO:0000313" key="9">
    <source>
        <dbReference type="EMBL" id="GBP39767.1"/>
    </source>
</evidence>
<dbReference type="Pfam" id="PF00046">
    <property type="entry name" value="Homeodomain"/>
    <property type="match status" value="1"/>
</dbReference>
<evidence type="ECO:0000256" key="2">
    <source>
        <dbReference type="ARBA" id="ARBA00023125"/>
    </source>
</evidence>
<comment type="caution">
    <text evidence="9">The sequence shown here is derived from an EMBL/GenBank/DDBJ whole genome shotgun (WGS) entry which is preliminary data.</text>
</comment>
<feature type="compositionally biased region" description="Low complexity" evidence="7">
    <location>
        <begin position="139"/>
        <end position="156"/>
    </location>
</feature>
<protein>
    <submittedName>
        <fullName evidence="9">Protein zerknuellt</fullName>
    </submittedName>
</protein>
<evidence type="ECO:0000256" key="4">
    <source>
        <dbReference type="ARBA" id="ARBA00023242"/>
    </source>
</evidence>
<evidence type="ECO:0000313" key="10">
    <source>
        <dbReference type="Proteomes" id="UP000299102"/>
    </source>
</evidence>
<feature type="compositionally biased region" description="Basic and acidic residues" evidence="7">
    <location>
        <begin position="124"/>
        <end position="135"/>
    </location>
</feature>
<dbReference type="CDD" id="cd00086">
    <property type="entry name" value="homeodomain"/>
    <property type="match status" value="1"/>
</dbReference>
<dbReference type="Proteomes" id="UP000299102">
    <property type="component" value="Unassembled WGS sequence"/>
</dbReference>
<dbReference type="STRING" id="151549.A0A4C1VN46"/>
<proteinExistence type="predicted"/>